<name>A0A8G0PE88_9HYPO</name>
<evidence type="ECO:0000313" key="2">
    <source>
        <dbReference type="EMBL" id="QYS95984.1"/>
    </source>
</evidence>
<reference evidence="2 3" key="1">
    <citation type="journal article" date="2021" name="BMC Genomics">
        <title>Telomere-to-telomere genome assembly of asparaginase-producing Trichoderma simmonsii.</title>
        <authorList>
            <person name="Chung D."/>
            <person name="Kwon Y.M."/>
            <person name="Yang Y."/>
        </authorList>
    </citation>
    <scope>NUCLEOTIDE SEQUENCE [LARGE SCALE GENOMIC DNA]</scope>
    <source>
        <strain evidence="2 3">GH-Sj1</strain>
    </source>
</reference>
<accession>A0A8G0PE88</accession>
<feature type="compositionally biased region" description="Polar residues" evidence="1">
    <location>
        <begin position="1"/>
        <end position="11"/>
    </location>
</feature>
<protein>
    <submittedName>
        <fullName evidence="2">Uncharacterized protein</fullName>
    </submittedName>
</protein>
<gene>
    <name evidence="2" type="ORF">H0G86_003249</name>
</gene>
<evidence type="ECO:0000256" key="1">
    <source>
        <dbReference type="SAM" id="MobiDB-lite"/>
    </source>
</evidence>
<organism evidence="2 3">
    <name type="scientific">Trichoderma simmonsii</name>
    <dbReference type="NCBI Taxonomy" id="1491479"/>
    <lineage>
        <taxon>Eukaryota</taxon>
        <taxon>Fungi</taxon>
        <taxon>Dikarya</taxon>
        <taxon>Ascomycota</taxon>
        <taxon>Pezizomycotina</taxon>
        <taxon>Sordariomycetes</taxon>
        <taxon>Hypocreomycetidae</taxon>
        <taxon>Hypocreales</taxon>
        <taxon>Hypocreaceae</taxon>
        <taxon>Trichoderma</taxon>
    </lineage>
</organism>
<dbReference type="Proteomes" id="UP000826661">
    <property type="component" value="Chromosome II"/>
</dbReference>
<evidence type="ECO:0000313" key="3">
    <source>
        <dbReference type="Proteomes" id="UP000826661"/>
    </source>
</evidence>
<dbReference type="EMBL" id="CP075865">
    <property type="protein sequence ID" value="QYS95984.1"/>
    <property type="molecule type" value="Genomic_DNA"/>
</dbReference>
<proteinExistence type="predicted"/>
<dbReference type="AlphaFoldDB" id="A0A8G0PE88"/>
<keyword evidence="3" id="KW-1185">Reference proteome</keyword>
<feature type="region of interest" description="Disordered" evidence="1">
    <location>
        <begin position="1"/>
        <end position="24"/>
    </location>
</feature>
<sequence>MASKSYAQRSTFFPRRDSGSIAGPSACTPSPAVGLIARCIACLPSNVSTKQPTRCDPASTPESQLITGYSSKTNSLPLWTDAKDDITCTARHPLRLNLVIVT</sequence>